<dbReference type="InterPro" id="IPR003593">
    <property type="entry name" value="AAA+_ATPase"/>
</dbReference>
<dbReference type="InterPro" id="IPR027417">
    <property type="entry name" value="P-loop_NTPase"/>
</dbReference>
<evidence type="ECO:0000256" key="2">
    <source>
        <dbReference type="ARBA" id="ARBA00022448"/>
    </source>
</evidence>
<keyword evidence="4" id="KW-0067">ATP-binding</keyword>
<dbReference type="Gene3D" id="3.40.50.300">
    <property type="entry name" value="P-loop containing nucleotide triphosphate hydrolases"/>
    <property type="match status" value="1"/>
</dbReference>
<evidence type="ECO:0000256" key="3">
    <source>
        <dbReference type="ARBA" id="ARBA00022741"/>
    </source>
</evidence>
<dbReference type="eggNOG" id="COG1131">
    <property type="taxonomic scope" value="Bacteria"/>
</dbReference>
<evidence type="ECO:0000256" key="1">
    <source>
        <dbReference type="ARBA" id="ARBA00005417"/>
    </source>
</evidence>
<dbReference type="RefSeq" id="WP_015757345.1">
    <property type="nucleotide sequence ID" value="NC_013216.1"/>
</dbReference>
<comment type="similarity">
    <text evidence="1">Belongs to the ABC transporter superfamily.</text>
</comment>
<accession>C8VX58</accession>
<evidence type="ECO:0000256" key="4">
    <source>
        <dbReference type="ARBA" id="ARBA00022840"/>
    </source>
</evidence>
<evidence type="ECO:0000313" key="6">
    <source>
        <dbReference type="EMBL" id="ACV62634.1"/>
    </source>
</evidence>
<protein>
    <submittedName>
        <fullName evidence="6">ABC transporter related</fullName>
    </submittedName>
</protein>
<dbReference type="HOGENOM" id="CLU_000604_1_2_9"/>
<dbReference type="InterPro" id="IPR003439">
    <property type="entry name" value="ABC_transporter-like_ATP-bd"/>
</dbReference>
<dbReference type="SMART" id="SM00382">
    <property type="entry name" value="AAA"/>
    <property type="match status" value="1"/>
</dbReference>
<evidence type="ECO:0000313" key="7">
    <source>
        <dbReference type="Proteomes" id="UP000002217"/>
    </source>
</evidence>
<dbReference type="EMBL" id="CP001720">
    <property type="protein sequence ID" value="ACV62634.1"/>
    <property type="molecule type" value="Genomic_DNA"/>
</dbReference>
<keyword evidence="3" id="KW-0547">Nucleotide-binding</keyword>
<dbReference type="PANTHER" id="PTHR43335:SF3">
    <property type="entry name" value="ABC TRANSPORTER"/>
    <property type="match status" value="1"/>
</dbReference>
<dbReference type="Pfam" id="PF00005">
    <property type="entry name" value="ABC_tran"/>
    <property type="match status" value="1"/>
</dbReference>
<keyword evidence="7" id="KW-1185">Reference proteome</keyword>
<reference evidence="6 7" key="1">
    <citation type="journal article" date="2009" name="Stand. Genomic Sci.">
        <title>Complete genome sequence of Desulfotomaculum acetoxidans type strain (5575).</title>
        <authorList>
            <person name="Spring S."/>
            <person name="Lapidus A."/>
            <person name="Schroder M."/>
            <person name="Gleim D."/>
            <person name="Sims D."/>
            <person name="Meincke L."/>
            <person name="Glavina Del Rio T."/>
            <person name="Tice H."/>
            <person name="Copeland A."/>
            <person name="Cheng J.F."/>
            <person name="Lucas S."/>
            <person name="Chen F."/>
            <person name="Nolan M."/>
            <person name="Bruce D."/>
            <person name="Goodwin L."/>
            <person name="Pitluck S."/>
            <person name="Ivanova N."/>
            <person name="Mavromatis K."/>
            <person name="Mikhailova N."/>
            <person name="Pati A."/>
            <person name="Chen A."/>
            <person name="Palaniappan K."/>
            <person name="Land M."/>
            <person name="Hauser L."/>
            <person name="Chang Y.J."/>
            <person name="Jeffries C.D."/>
            <person name="Chain P."/>
            <person name="Saunders E."/>
            <person name="Brettin T."/>
            <person name="Detter J.C."/>
            <person name="Goker M."/>
            <person name="Bristow J."/>
            <person name="Eisen J.A."/>
            <person name="Markowitz V."/>
            <person name="Hugenholtz P."/>
            <person name="Kyrpides N.C."/>
            <person name="Klenk H.P."/>
            <person name="Han C."/>
        </authorList>
    </citation>
    <scope>NUCLEOTIDE SEQUENCE [LARGE SCALE GENOMIC DNA]</scope>
    <source>
        <strain evidence="7">ATCC 49208 / DSM 771 / VKM B-1644</strain>
    </source>
</reference>
<dbReference type="OrthoDB" id="9804819at2"/>
<keyword evidence="2" id="KW-0813">Transport</keyword>
<dbReference type="PROSITE" id="PS50893">
    <property type="entry name" value="ABC_TRANSPORTER_2"/>
    <property type="match status" value="1"/>
</dbReference>
<dbReference type="PANTHER" id="PTHR43335">
    <property type="entry name" value="ABC TRANSPORTER, ATP-BINDING PROTEIN"/>
    <property type="match status" value="1"/>
</dbReference>
<dbReference type="GO" id="GO:0016887">
    <property type="term" value="F:ATP hydrolysis activity"/>
    <property type="evidence" value="ECO:0007669"/>
    <property type="project" value="InterPro"/>
</dbReference>
<dbReference type="KEGG" id="dae:Dtox_1781"/>
<proteinExistence type="inferred from homology"/>
<name>C8VX58_DESAS</name>
<organism evidence="6 7">
    <name type="scientific">Desulfofarcimen acetoxidans (strain ATCC 49208 / DSM 771 / KCTC 5769 / VKM B-1644 / 5575)</name>
    <name type="common">Desulfotomaculum acetoxidans</name>
    <dbReference type="NCBI Taxonomy" id="485916"/>
    <lineage>
        <taxon>Bacteria</taxon>
        <taxon>Bacillati</taxon>
        <taxon>Bacillota</taxon>
        <taxon>Clostridia</taxon>
        <taxon>Eubacteriales</taxon>
        <taxon>Peptococcaceae</taxon>
        <taxon>Desulfofarcimen</taxon>
    </lineage>
</organism>
<sequence>MITISGLSKKFGKQLALDQVSFSIKEGKVFGLIGPNGAGKTTAMSILATLLLPDSGTVEVNGYNVLLNPGEVRQMIGYMPDFFGVYDGLKVTEYLEFFADAFQVPENQKKTIISDLLELVNLSVKADFYVDTLSRGMKQRLALARCLVHDPKVLILDEPASGLDPRARAEMKEIVYQLKQMNKTVLISSHILPELAEMCDEVAIMEKGRLVANGPVAEITSAASGMRHLIIEVLERGQELVALVRARDKVNQVQQNENLIKLTYSGTRAEQGNLLKEISQEFLVLQFYESKGDLERLFMSVTGEVN</sequence>
<dbReference type="AlphaFoldDB" id="C8VX58"/>
<dbReference type="CDD" id="cd03230">
    <property type="entry name" value="ABC_DR_subfamily_A"/>
    <property type="match status" value="1"/>
</dbReference>
<dbReference type="STRING" id="485916.Dtox_1781"/>
<feature type="domain" description="ABC transporter" evidence="5">
    <location>
        <begin position="2"/>
        <end position="232"/>
    </location>
</feature>
<dbReference type="GO" id="GO:0005524">
    <property type="term" value="F:ATP binding"/>
    <property type="evidence" value="ECO:0007669"/>
    <property type="project" value="UniProtKB-KW"/>
</dbReference>
<gene>
    <name evidence="6" type="ordered locus">Dtox_1781</name>
</gene>
<dbReference type="Proteomes" id="UP000002217">
    <property type="component" value="Chromosome"/>
</dbReference>
<evidence type="ECO:0000259" key="5">
    <source>
        <dbReference type="PROSITE" id="PS50893"/>
    </source>
</evidence>
<dbReference type="SUPFAM" id="SSF52540">
    <property type="entry name" value="P-loop containing nucleoside triphosphate hydrolases"/>
    <property type="match status" value="1"/>
</dbReference>